<sequence>MLTAGLNISLCDDGALQRAYVKLIIQDYESRCGVRFNLYEFSSGEELLAKFNENPNLFDLFFLDHRMKKITGLEAASSIRQRNKACHIVFITASEEQEDFATVSPLRVLNKPAQPAAIWDILDKVSADKENPASPGFKPIL</sequence>
<protein>
    <recommendedName>
        <fullName evidence="2">Response regulatory domain-containing protein</fullName>
    </recommendedName>
</protein>
<comment type="caution">
    <text evidence="3">The sequence shown here is derived from an EMBL/GenBank/DDBJ whole genome shotgun (WGS) entry which is preliminary data.</text>
</comment>
<dbReference type="EMBL" id="VSSQ01000009">
    <property type="protein sequence ID" value="MPL59426.1"/>
    <property type="molecule type" value="Genomic_DNA"/>
</dbReference>
<dbReference type="InterPro" id="IPR001789">
    <property type="entry name" value="Sig_transdc_resp-reg_receiver"/>
</dbReference>
<dbReference type="PANTHER" id="PTHR44591:SF3">
    <property type="entry name" value="RESPONSE REGULATORY DOMAIN-CONTAINING PROTEIN"/>
    <property type="match status" value="1"/>
</dbReference>
<feature type="domain" description="Response regulatory" evidence="2">
    <location>
        <begin position="7"/>
        <end position="126"/>
    </location>
</feature>
<keyword evidence="1" id="KW-0597">Phosphoprotein</keyword>
<evidence type="ECO:0000256" key="1">
    <source>
        <dbReference type="ARBA" id="ARBA00022553"/>
    </source>
</evidence>
<dbReference type="InterPro" id="IPR050595">
    <property type="entry name" value="Bact_response_regulator"/>
</dbReference>
<dbReference type="PROSITE" id="PS50110">
    <property type="entry name" value="RESPONSE_REGULATORY"/>
    <property type="match status" value="1"/>
</dbReference>
<dbReference type="GO" id="GO:0000160">
    <property type="term" value="P:phosphorelay signal transduction system"/>
    <property type="evidence" value="ECO:0007669"/>
    <property type="project" value="InterPro"/>
</dbReference>
<proteinExistence type="predicted"/>
<name>A0A644SXM1_9ZZZZ</name>
<dbReference type="SUPFAM" id="SSF52172">
    <property type="entry name" value="CheY-like"/>
    <property type="match status" value="1"/>
</dbReference>
<reference evidence="3" key="1">
    <citation type="submission" date="2019-08" db="EMBL/GenBank/DDBJ databases">
        <authorList>
            <person name="Kucharzyk K."/>
            <person name="Murdoch R.W."/>
            <person name="Higgins S."/>
            <person name="Loffler F."/>
        </authorList>
    </citation>
    <scope>NUCLEOTIDE SEQUENCE</scope>
</reference>
<gene>
    <name evidence="3" type="ORF">SDC9_04979</name>
</gene>
<evidence type="ECO:0000313" key="3">
    <source>
        <dbReference type="EMBL" id="MPL59426.1"/>
    </source>
</evidence>
<dbReference type="InterPro" id="IPR011006">
    <property type="entry name" value="CheY-like_superfamily"/>
</dbReference>
<accession>A0A644SXM1</accession>
<dbReference type="Pfam" id="PF00072">
    <property type="entry name" value="Response_reg"/>
    <property type="match status" value="1"/>
</dbReference>
<dbReference type="PANTHER" id="PTHR44591">
    <property type="entry name" value="STRESS RESPONSE REGULATOR PROTEIN 1"/>
    <property type="match status" value="1"/>
</dbReference>
<organism evidence="3">
    <name type="scientific">bioreactor metagenome</name>
    <dbReference type="NCBI Taxonomy" id="1076179"/>
    <lineage>
        <taxon>unclassified sequences</taxon>
        <taxon>metagenomes</taxon>
        <taxon>ecological metagenomes</taxon>
    </lineage>
</organism>
<dbReference type="Gene3D" id="3.40.50.2300">
    <property type="match status" value="1"/>
</dbReference>
<dbReference type="AlphaFoldDB" id="A0A644SXM1"/>
<dbReference type="SMART" id="SM00448">
    <property type="entry name" value="REC"/>
    <property type="match status" value="1"/>
</dbReference>
<evidence type="ECO:0000259" key="2">
    <source>
        <dbReference type="PROSITE" id="PS50110"/>
    </source>
</evidence>